<evidence type="ECO:0000313" key="3">
    <source>
        <dbReference type="Proteomes" id="UP000193964"/>
    </source>
</evidence>
<feature type="transmembrane region" description="Helical" evidence="1">
    <location>
        <begin position="154"/>
        <end position="174"/>
    </location>
</feature>
<gene>
    <name evidence="2" type="ORF">AWC31_00950</name>
</gene>
<keyword evidence="1" id="KW-0472">Membrane</keyword>
<proteinExistence type="predicted"/>
<sequence>MWALVGKLIALVAIPHAAAQGLAKLVAISNRPRFVVVAKTMDAATYVALALVSADVVHNYLVAAPRNLSSADIEEARRAITLGSAIGVYALVYCLVLAGLAAVLKWANTVLSTTDRKVVRSSLGKIAAVLFPAWNFALYPIGRAINQHPADGPVLAALVLFGPPLLGVLAIWGARIWLQALPTPAPAADATD</sequence>
<comment type="caution">
    <text evidence="2">The sequence shown here is derived from an EMBL/GenBank/DDBJ whole genome shotgun (WGS) entry which is preliminary data.</text>
</comment>
<dbReference type="AlphaFoldDB" id="A0A1X2FC07"/>
<evidence type="ECO:0000256" key="1">
    <source>
        <dbReference type="SAM" id="Phobius"/>
    </source>
</evidence>
<protein>
    <submittedName>
        <fullName evidence="2">Uncharacterized protein</fullName>
    </submittedName>
</protein>
<feature type="transmembrane region" description="Helical" evidence="1">
    <location>
        <begin position="43"/>
        <end position="62"/>
    </location>
</feature>
<keyword evidence="1" id="KW-0812">Transmembrane</keyword>
<dbReference type="Proteomes" id="UP000193964">
    <property type="component" value="Unassembled WGS sequence"/>
</dbReference>
<keyword evidence="1" id="KW-1133">Transmembrane helix</keyword>
<feature type="transmembrane region" description="Helical" evidence="1">
    <location>
        <begin position="82"/>
        <end position="103"/>
    </location>
</feature>
<feature type="transmembrane region" description="Helical" evidence="1">
    <location>
        <begin position="123"/>
        <end position="142"/>
    </location>
</feature>
<evidence type="ECO:0000313" key="2">
    <source>
        <dbReference type="EMBL" id="ORX15973.1"/>
    </source>
</evidence>
<reference evidence="2 3" key="1">
    <citation type="submission" date="2016-01" db="EMBL/GenBank/DDBJ databases">
        <title>The new phylogeny of the genus Mycobacterium.</title>
        <authorList>
            <person name="Tarcisio F."/>
            <person name="Conor M."/>
            <person name="Antonella G."/>
            <person name="Elisabetta G."/>
            <person name="Giulia F.S."/>
            <person name="Sara T."/>
            <person name="Anna F."/>
            <person name="Clotilde B."/>
            <person name="Roberto B."/>
            <person name="Veronica D.S."/>
            <person name="Fabio R."/>
            <person name="Monica P."/>
            <person name="Olivier J."/>
            <person name="Enrico T."/>
            <person name="Nicola S."/>
        </authorList>
    </citation>
    <scope>NUCLEOTIDE SEQUENCE [LARGE SCALE GENOMIC DNA]</scope>
    <source>
        <strain evidence="2 3">ATCC 700010</strain>
    </source>
</reference>
<dbReference type="EMBL" id="LQQA01000012">
    <property type="protein sequence ID" value="ORX15973.1"/>
    <property type="molecule type" value="Genomic_DNA"/>
</dbReference>
<name>A0A1X2FC07_9MYCO</name>
<accession>A0A1X2FC07</accession>
<organism evidence="2 3">
    <name type="scientific">Mycolicibacterium wolinskyi</name>
    <dbReference type="NCBI Taxonomy" id="59750"/>
    <lineage>
        <taxon>Bacteria</taxon>
        <taxon>Bacillati</taxon>
        <taxon>Actinomycetota</taxon>
        <taxon>Actinomycetes</taxon>
        <taxon>Mycobacteriales</taxon>
        <taxon>Mycobacteriaceae</taxon>
        <taxon>Mycolicibacterium</taxon>
    </lineage>
</organism>